<comment type="caution">
    <text evidence="2">The sequence shown here is derived from an EMBL/GenBank/DDBJ whole genome shotgun (WGS) entry which is preliminary data.</text>
</comment>
<feature type="domain" description="PD-(D/E)XK endonuclease-like" evidence="1">
    <location>
        <begin position="635"/>
        <end position="875"/>
    </location>
</feature>
<dbReference type="Gene3D" id="3.90.320.10">
    <property type="match status" value="1"/>
</dbReference>
<dbReference type="InterPro" id="IPR038726">
    <property type="entry name" value="PDDEXK_AddAB-type"/>
</dbReference>
<gene>
    <name evidence="2" type="ORF">C4F51_08255</name>
</gene>
<evidence type="ECO:0000313" key="3">
    <source>
        <dbReference type="Proteomes" id="UP000652567"/>
    </source>
</evidence>
<evidence type="ECO:0000313" key="2">
    <source>
        <dbReference type="EMBL" id="MBE8717179.1"/>
    </source>
</evidence>
<keyword evidence="3" id="KW-1185">Reference proteome</keyword>
<dbReference type="InterPro" id="IPR019925">
    <property type="entry name" value="DNA_repair_protein_predicted"/>
</dbReference>
<dbReference type="RefSeq" id="WP_193908829.1">
    <property type="nucleotide sequence ID" value="NZ_PRDL01000001.1"/>
</dbReference>
<dbReference type="EMBL" id="PRDL01000001">
    <property type="protein sequence ID" value="MBE8717179.1"/>
    <property type="molecule type" value="Genomic_DNA"/>
</dbReference>
<dbReference type="AlphaFoldDB" id="A0A928YTM7"/>
<dbReference type="SUPFAM" id="SSF52540">
    <property type="entry name" value="P-loop containing nucleoside triphosphate hydrolases"/>
    <property type="match status" value="1"/>
</dbReference>
<organism evidence="2 3">
    <name type="scientific">Cellvibrio polysaccharolyticus</name>
    <dbReference type="NCBI Taxonomy" id="2082724"/>
    <lineage>
        <taxon>Bacteria</taxon>
        <taxon>Pseudomonadati</taxon>
        <taxon>Pseudomonadota</taxon>
        <taxon>Gammaproteobacteria</taxon>
        <taxon>Cellvibrionales</taxon>
        <taxon>Cellvibrionaceae</taxon>
        <taxon>Cellvibrio</taxon>
    </lineage>
</organism>
<dbReference type="InterPro" id="IPR027417">
    <property type="entry name" value="P-loop_NTPase"/>
</dbReference>
<protein>
    <recommendedName>
        <fullName evidence="1">PD-(D/E)XK endonuclease-like domain-containing protein</fullName>
    </recommendedName>
</protein>
<reference evidence="2" key="1">
    <citation type="submission" date="2018-07" db="EMBL/GenBank/DDBJ databases">
        <title>Genome assembly of strain Ka43.</title>
        <authorList>
            <person name="Kukolya J."/>
            <person name="Nagy I."/>
            <person name="Horvath B."/>
            <person name="Toth A."/>
        </authorList>
    </citation>
    <scope>NUCLEOTIDE SEQUENCE</scope>
    <source>
        <strain evidence="2">KB43</strain>
    </source>
</reference>
<accession>A0A928YTM7</accession>
<name>A0A928YTM7_9GAMM</name>
<dbReference type="Proteomes" id="UP000652567">
    <property type="component" value="Unassembled WGS sequence"/>
</dbReference>
<evidence type="ECO:0000259" key="1">
    <source>
        <dbReference type="Pfam" id="PF12705"/>
    </source>
</evidence>
<dbReference type="NCBIfam" id="TIGR03623">
    <property type="entry name" value="probable DNA repair protein"/>
    <property type="match status" value="1"/>
</dbReference>
<dbReference type="InterPro" id="IPR011604">
    <property type="entry name" value="PDDEXK-like_dom_sf"/>
</dbReference>
<proteinExistence type="predicted"/>
<dbReference type="Pfam" id="PF12705">
    <property type="entry name" value="PDDEXK_1"/>
    <property type="match status" value="1"/>
</dbReference>
<sequence length="914" mass="103192">MVSSLLDISPLLPALARGEPVITANNRLRNHLLRAYGQHQRQQGVKVWKTPDIFTLSQWLQQAWQILQDKELESTAAIIASDDQRVWLWEKVIADAPDLELLLAEPLAQSADTALTQLERWCLDDDQLNPEKVDAFTLSANSQSFYQWLQLFRSAMAERGWITRESAWQRIADAWQEHLPVQPVVHLLGFDALLPLESRILNAAATTQHTVELPLPQGECQRTTVVNEEQEILAAALWSRDILLASPDASIGIIVPNLGQIRDKMERIFGEVFEPMAGLPEQPRRTAPFNFSAGTPLASTPLIHCALNLLGLNRSQQEVEPLCDLLLSPFFGNSDSERLFRGSLVHRLRDSGQFFISSSDLRYHATRLCEQWQQRGLPDESSGIRLLNALNQFYENRRHQPARGSALQWSQWFADQLAQLGWPGERRPDSQEYQQLNQWYRLLEQFATLDSNHTGQNELLSAQQALTRLFRQASKTPFQAQTPDSPIQILGALEGDGLHFDYCWMTGLHHRQWPPAPAPNPFLPISMQRELQMPHASAEREFQYASRLTRHYRQCAKTIIFSSPAHDDIGELRTSALIEEIPQVAIEQLIGNASSSATAFNRQQLQGSAQLQLHDSRFGPPLGSDELVRGGSSLLRLQAACPFHAFAQLRLGARWPEPPVIGFSAMERGTLLHDALAFIWKEIGDSNRLQEIEAEQLTQQINTAVSTAMQPLKQRRNIGDRYAALEQQRLVKLIGAWLEDEKERPPFRVVAIEESRTVTFAGLMLNLRIDRIDELGAGQRLVIDYKTGSSKVSSWLGDRPDEPQLPLYAISNNEAVDAIAFAQLNAKGRGWAGLGIEALQHPGIAPPAQSWPETLQLWQSALTHLAEEFKQGDARVEFKNIDADRYSEALRPLNRCLEKDAIHQWLLKETPSLF</sequence>